<feature type="transmembrane region" description="Helical" evidence="1">
    <location>
        <begin position="174"/>
        <end position="195"/>
    </location>
</feature>
<keyword evidence="1" id="KW-0812">Transmembrane</keyword>
<keyword evidence="1" id="KW-1133">Transmembrane helix</keyword>
<accession>A0A1Q2CWC6</accession>
<dbReference type="Proteomes" id="UP000188235">
    <property type="component" value="Chromosome"/>
</dbReference>
<dbReference type="OrthoDB" id="3726913at2"/>
<evidence type="ECO:0000256" key="1">
    <source>
        <dbReference type="SAM" id="Phobius"/>
    </source>
</evidence>
<keyword evidence="3" id="KW-1185">Reference proteome</keyword>
<sequence>MFTNLMRSELSRLRYRRRAWGSVILVILAGVFLPASWADQIRQPGSQEILLAQVDLVRMQATGECPDCTLDNVVYFLTFDEAVVTVLPQAALVLAFIAFMIVVTYVGADFTSGALATQLTFTPQRGILLAARTLACGVLGAVLTLVGIGTTVASMVVSYMAVNGIGSIGPAHGLLELIASTMFYGFIVGLIAALVTFTIRSTPLSMAAAVAVLVVNLLIDDMGVAGRDAWVYHLLPLRNAIAMIYGRSDLTDPFTDGPNFGVVTRGESLIFHLCVIAVLAVVAGLVFERRDVKG</sequence>
<feature type="transmembrane region" description="Helical" evidence="1">
    <location>
        <begin position="269"/>
        <end position="287"/>
    </location>
</feature>
<evidence type="ECO:0000313" key="2">
    <source>
        <dbReference type="EMBL" id="AQP50389.1"/>
    </source>
</evidence>
<dbReference type="Pfam" id="PF12679">
    <property type="entry name" value="ABC2_membrane_2"/>
    <property type="match status" value="1"/>
</dbReference>
<gene>
    <name evidence="2" type="ORF">BW733_05655</name>
</gene>
<organism evidence="2 3">
    <name type="scientific">Tessaracoccus flavescens</name>
    <dbReference type="NCBI Taxonomy" id="399497"/>
    <lineage>
        <taxon>Bacteria</taxon>
        <taxon>Bacillati</taxon>
        <taxon>Actinomycetota</taxon>
        <taxon>Actinomycetes</taxon>
        <taxon>Propionibacteriales</taxon>
        <taxon>Propionibacteriaceae</taxon>
        <taxon>Tessaracoccus</taxon>
    </lineage>
</organism>
<evidence type="ECO:0000313" key="3">
    <source>
        <dbReference type="Proteomes" id="UP000188235"/>
    </source>
</evidence>
<feature type="transmembrane region" description="Helical" evidence="1">
    <location>
        <begin position="86"/>
        <end position="108"/>
    </location>
</feature>
<dbReference type="KEGG" id="tfa:BW733_05655"/>
<protein>
    <submittedName>
        <fullName evidence="2">Uncharacterized protein</fullName>
    </submittedName>
</protein>
<keyword evidence="1" id="KW-0472">Membrane</keyword>
<feature type="transmembrane region" description="Helical" evidence="1">
    <location>
        <begin position="129"/>
        <end position="162"/>
    </location>
</feature>
<dbReference type="AlphaFoldDB" id="A0A1Q2CWC6"/>
<name>A0A1Q2CWC6_9ACTN</name>
<proteinExistence type="predicted"/>
<dbReference type="GO" id="GO:0005886">
    <property type="term" value="C:plasma membrane"/>
    <property type="evidence" value="ECO:0007669"/>
    <property type="project" value="UniProtKB-SubCell"/>
</dbReference>
<feature type="transmembrane region" description="Helical" evidence="1">
    <location>
        <begin position="202"/>
        <end position="219"/>
    </location>
</feature>
<dbReference type="EMBL" id="CP019607">
    <property type="protein sequence ID" value="AQP50389.1"/>
    <property type="molecule type" value="Genomic_DNA"/>
</dbReference>
<dbReference type="STRING" id="399497.BW733_05655"/>
<dbReference type="RefSeq" id="WP_077348676.1">
    <property type="nucleotide sequence ID" value="NZ_CP019607.1"/>
</dbReference>
<reference evidence="2 3" key="1">
    <citation type="journal article" date="2008" name="Int. J. Syst. Evol. Microbiol.">
        <title>Tessaracoccus flavescens sp. nov., isolated from marine sediment.</title>
        <authorList>
            <person name="Lee D.W."/>
            <person name="Lee S.D."/>
        </authorList>
    </citation>
    <scope>NUCLEOTIDE SEQUENCE [LARGE SCALE GENOMIC DNA]</scope>
    <source>
        <strain evidence="2 3">SST-39T</strain>
    </source>
</reference>
<dbReference type="GO" id="GO:0140359">
    <property type="term" value="F:ABC-type transporter activity"/>
    <property type="evidence" value="ECO:0007669"/>
    <property type="project" value="InterPro"/>
</dbReference>